<comment type="similarity">
    <text evidence="3">Belongs to the class-I aminoacyl-tRNA synthetase family.</text>
</comment>
<evidence type="ECO:0000256" key="8">
    <source>
        <dbReference type="ARBA" id="ARBA00022679"/>
    </source>
</evidence>
<keyword evidence="12" id="KW-0030">Aminoacyl-tRNA synthetase</keyword>
<dbReference type="Proteomes" id="UP001438707">
    <property type="component" value="Unassembled WGS sequence"/>
</dbReference>
<reference evidence="16 17" key="1">
    <citation type="journal article" date="2024" name="Nat. Commun.">
        <title>Phylogenomics reveals the evolutionary origins of lichenization in chlorophyte algae.</title>
        <authorList>
            <person name="Puginier C."/>
            <person name="Libourel C."/>
            <person name="Otte J."/>
            <person name="Skaloud P."/>
            <person name="Haon M."/>
            <person name="Grisel S."/>
            <person name="Petersen M."/>
            <person name="Berrin J.G."/>
            <person name="Delaux P.M."/>
            <person name="Dal Grande F."/>
            <person name="Keller J."/>
        </authorList>
    </citation>
    <scope>NUCLEOTIDE SEQUENCE [LARGE SCALE GENOMIC DNA]</scope>
    <source>
        <strain evidence="16 17">SAG 2145</strain>
    </source>
</reference>
<comment type="function">
    <text evidence="1">Catalyzes the attachment of tyrosine to tRNA(Tyr) in a two-step reaction: tyrosine is first activated by ATP to form Tyr-AMP and then transferred to the acceptor end of tRNA(Tyr).</text>
</comment>
<keyword evidence="9" id="KW-0547">Nucleotide-binding</keyword>
<gene>
    <name evidence="16" type="ORF">WJX74_009593</name>
</gene>
<comment type="caution">
    <text evidence="16">The sequence shown here is derived from an EMBL/GenBank/DDBJ whole genome shotgun (WGS) entry which is preliminary data.</text>
</comment>
<dbReference type="InterPro" id="IPR050489">
    <property type="entry name" value="Tyr-tRNA_synthase"/>
</dbReference>
<feature type="region of interest" description="Disordered" evidence="15">
    <location>
        <begin position="526"/>
        <end position="563"/>
    </location>
</feature>
<dbReference type="Pfam" id="PF11051">
    <property type="entry name" value="Mannosyl_trans3"/>
    <property type="match status" value="2"/>
</dbReference>
<dbReference type="PANTHER" id="PTHR46264">
    <property type="entry name" value="TYROSINE-TRNA LIGASE"/>
    <property type="match status" value="1"/>
</dbReference>
<dbReference type="AlphaFoldDB" id="A0AAW1RDG8"/>
<keyword evidence="6" id="KW-0963">Cytoplasm</keyword>
<dbReference type="PANTHER" id="PTHR46264:SF4">
    <property type="entry name" value="TYROSINE--TRNA LIGASE, CYTOPLASMIC"/>
    <property type="match status" value="1"/>
</dbReference>
<evidence type="ECO:0000256" key="11">
    <source>
        <dbReference type="ARBA" id="ARBA00022917"/>
    </source>
</evidence>
<keyword evidence="7" id="KW-0436">Ligase</keyword>
<proteinExistence type="inferred from homology"/>
<evidence type="ECO:0000256" key="12">
    <source>
        <dbReference type="ARBA" id="ARBA00023146"/>
    </source>
</evidence>
<comment type="catalytic activity">
    <reaction evidence="14">
        <text>tRNA(Tyr) + L-tyrosine + ATP = L-tyrosyl-tRNA(Tyr) + AMP + diphosphate + H(+)</text>
        <dbReference type="Rhea" id="RHEA:10220"/>
        <dbReference type="Rhea" id="RHEA-COMP:9706"/>
        <dbReference type="Rhea" id="RHEA-COMP:9707"/>
        <dbReference type="ChEBI" id="CHEBI:15378"/>
        <dbReference type="ChEBI" id="CHEBI:30616"/>
        <dbReference type="ChEBI" id="CHEBI:33019"/>
        <dbReference type="ChEBI" id="CHEBI:58315"/>
        <dbReference type="ChEBI" id="CHEBI:78442"/>
        <dbReference type="ChEBI" id="CHEBI:78536"/>
        <dbReference type="ChEBI" id="CHEBI:456215"/>
        <dbReference type="EC" id="6.1.1.1"/>
    </reaction>
</comment>
<comment type="similarity">
    <text evidence="4">Belongs to the MNN1/MNT family.</text>
</comment>
<dbReference type="GO" id="GO:0005524">
    <property type="term" value="F:ATP binding"/>
    <property type="evidence" value="ECO:0007669"/>
    <property type="project" value="UniProtKB-KW"/>
</dbReference>
<protein>
    <recommendedName>
        <fullName evidence="5">tyrosine--tRNA ligase</fullName>
        <ecNumber evidence="5">6.1.1.1</ecNumber>
    </recommendedName>
    <alternativeName>
        <fullName evidence="13">Tyrosyl-tRNA synthetase</fullName>
    </alternativeName>
</protein>
<evidence type="ECO:0000256" key="14">
    <source>
        <dbReference type="ARBA" id="ARBA00048248"/>
    </source>
</evidence>
<dbReference type="InterPro" id="IPR022751">
    <property type="entry name" value="Alpha_mannosyltransferase"/>
</dbReference>
<sequence>MRAPGSPPSRSLRSSFSWRRSRSKSIWLFVLLAVLAVVSISNLALRNVVGRGASRTGQQDARRTLNSPGVPIRSPLERLHQTVRGLQGVLKRKAFPSTETASPHGIVIPAGGPVFLANAAALVQVLRQHHACTAPIEIAYWGQDEAVEPLFSRIEGFGGVKRIDFTKIRLPKEFDPARFRGFGSKILALYASSFMTAFMLDADNLPLIDPTRLLQDSSLGSDGNIFWPDFFQREGLGIVSAEAYHLFHLDPPWSTDPDFYHTESGQFVIDRKRHQDVLEWLLILQMQFDGGLDQFMHGDKDMYRLAFALAEKSHEFNQVKIYPRLLLHDPHPAAAYLQLAMVQSLDDGTLAMLHRTTPGAKRGTAAEPNPIRLNWPDLITSPINGREASNLLDWNAERGMCMVWKHRLAFTPSKFCATQPAPARSPGQRAGKQTWCSPSVDDHMADQPFMQGIANMPLTDLDAFNDVLGAFQAAYDEVGQLTQHQQLHRLDMMKEFEKTAVSYGSFGSDTFYSRASTNIAMPDDMAQPAEAQPASHPIPASASGASTPEGDAPVASTATGQGATAEVESLGTALQRVANLGRDMTLDEKFQLCRAVGEECIQESELRTLLEKKPMITAYDGFEPSGRMHIAQGVLKALNVNALTRCGVTFKFWVADWHAQLNNKMGGDLKKIQTVGDYMVEIWRAAGMEGIGTKVEFLSASKEINARPDVYWQLVMDIARENNLKRILRCCTIMGRSESDELSAAQIMYPCMQCADIFFLGADICQLGMDQRKVNMLAREYCDAKKRKFKPVILSHPMMPGLLEGQEKMSKSDPNSAIFMEDTPQEVNSKIKKAFCAPQVVDGNPCLAYVKLIIIPYFGHFKLNRSEANGGNRTYQQFKELCADYESGVVHPKDLKDSLATALNTILAPVQKHFTTDPKAKELLKKVKSFKITR</sequence>
<evidence type="ECO:0000313" key="16">
    <source>
        <dbReference type="EMBL" id="KAK9831796.1"/>
    </source>
</evidence>
<evidence type="ECO:0000256" key="10">
    <source>
        <dbReference type="ARBA" id="ARBA00022840"/>
    </source>
</evidence>
<organism evidence="16 17">
    <name type="scientific">Apatococcus lobatus</name>
    <dbReference type="NCBI Taxonomy" id="904363"/>
    <lineage>
        <taxon>Eukaryota</taxon>
        <taxon>Viridiplantae</taxon>
        <taxon>Chlorophyta</taxon>
        <taxon>core chlorophytes</taxon>
        <taxon>Trebouxiophyceae</taxon>
        <taxon>Chlorellales</taxon>
        <taxon>Chlorellaceae</taxon>
        <taxon>Apatococcus</taxon>
    </lineage>
</organism>
<dbReference type="GO" id="GO:0006437">
    <property type="term" value="P:tyrosyl-tRNA aminoacylation"/>
    <property type="evidence" value="ECO:0007669"/>
    <property type="project" value="TreeGrafter"/>
</dbReference>
<dbReference type="SUPFAM" id="SSF52374">
    <property type="entry name" value="Nucleotidylyl transferase"/>
    <property type="match status" value="1"/>
</dbReference>
<evidence type="ECO:0000313" key="17">
    <source>
        <dbReference type="Proteomes" id="UP001438707"/>
    </source>
</evidence>
<keyword evidence="17" id="KW-1185">Reference proteome</keyword>
<dbReference type="InterPro" id="IPR014729">
    <property type="entry name" value="Rossmann-like_a/b/a_fold"/>
</dbReference>
<evidence type="ECO:0000256" key="5">
    <source>
        <dbReference type="ARBA" id="ARBA00013160"/>
    </source>
</evidence>
<dbReference type="FunFam" id="3.40.50.620:FF:000085">
    <property type="entry name" value="Tyrosine--tRNA ligase 1 cytoplasmic"/>
    <property type="match status" value="1"/>
</dbReference>
<dbReference type="GO" id="GO:0016757">
    <property type="term" value="F:glycosyltransferase activity"/>
    <property type="evidence" value="ECO:0007669"/>
    <property type="project" value="InterPro"/>
</dbReference>
<evidence type="ECO:0000256" key="4">
    <source>
        <dbReference type="ARBA" id="ARBA00009105"/>
    </source>
</evidence>
<accession>A0AAW1RDG8</accession>
<dbReference type="GO" id="GO:0004831">
    <property type="term" value="F:tyrosine-tRNA ligase activity"/>
    <property type="evidence" value="ECO:0007669"/>
    <property type="project" value="UniProtKB-EC"/>
</dbReference>
<evidence type="ECO:0000256" key="7">
    <source>
        <dbReference type="ARBA" id="ARBA00022598"/>
    </source>
</evidence>
<dbReference type="Pfam" id="PF00579">
    <property type="entry name" value="tRNA-synt_1b"/>
    <property type="match status" value="1"/>
</dbReference>
<evidence type="ECO:0000256" key="13">
    <source>
        <dbReference type="ARBA" id="ARBA00033323"/>
    </source>
</evidence>
<keyword evidence="11" id="KW-0648">Protein biosynthesis</keyword>
<evidence type="ECO:0000256" key="9">
    <source>
        <dbReference type="ARBA" id="ARBA00022741"/>
    </source>
</evidence>
<dbReference type="EC" id="6.1.1.1" evidence="5"/>
<comment type="subcellular location">
    <subcellularLocation>
        <location evidence="2">Cytoplasm</location>
        <location evidence="2">Cytosol</location>
    </subcellularLocation>
</comment>
<keyword evidence="10" id="KW-0067">ATP-binding</keyword>
<evidence type="ECO:0000256" key="2">
    <source>
        <dbReference type="ARBA" id="ARBA00004514"/>
    </source>
</evidence>
<keyword evidence="8" id="KW-0808">Transferase</keyword>
<dbReference type="SUPFAM" id="SSF53448">
    <property type="entry name" value="Nucleotide-diphospho-sugar transferases"/>
    <property type="match status" value="1"/>
</dbReference>
<name>A0AAW1RDG8_9CHLO</name>
<dbReference type="EMBL" id="JALJOS010000013">
    <property type="protein sequence ID" value="KAK9831796.1"/>
    <property type="molecule type" value="Genomic_DNA"/>
</dbReference>
<dbReference type="NCBIfam" id="NF006330">
    <property type="entry name" value="PRK08560.1"/>
    <property type="match status" value="1"/>
</dbReference>
<dbReference type="FunFam" id="3.40.50.620:FF:000103">
    <property type="entry name" value="tyrosine--tRNA ligase 1, cytoplasmic"/>
    <property type="match status" value="1"/>
</dbReference>
<evidence type="ECO:0000256" key="15">
    <source>
        <dbReference type="SAM" id="MobiDB-lite"/>
    </source>
</evidence>
<dbReference type="Gene3D" id="3.40.50.620">
    <property type="entry name" value="HUPs"/>
    <property type="match status" value="2"/>
</dbReference>
<dbReference type="InterPro" id="IPR002305">
    <property type="entry name" value="aa-tRNA-synth_Ic"/>
</dbReference>
<evidence type="ECO:0000256" key="3">
    <source>
        <dbReference type="ARBA" id="ARBA00005594"/>
    </source>
</evidence>
<evidence type="ECO:0000256" key="1">
    <source>
        <dbReference type="ARBA" id="ARBA00002025"/>
    </source>
</evidence>
<dbReference type="GO" id="GO:0005829">
    <property type="term" value="C:cytosol"/>
    <property type="evidence" value="ECO:0007669"/>
    <property type="project" value="UniProtKB-SubCell"/>
</dbReference>
<dbReference type="InterPro" id="IPR029044">
    <property type="entry name" value="Nucleotide-diphossugar_trans"/>
</dbReference>
<evidence type="ECO:0000256" key="6">
    <source>
        <dbReference type="ARBA" id="ARBA00022490"/>
    </source>
</evidence>